<accession>A0A0A5GK17</accession>
<evidence type="ECO:0000259" key="7">
    <source>
        <dbReference type="PROSITE" id="PS50109"/>
    </source>
</evidence>
<dbReference type="eggNOG" id="COG4585">
    <property type="taxonomic scope" value="Bacteria"/>
</dbReference>
<dbReference type="GO" id="GO:0016301">
    <property type="term" value="F:kinase activity"/>
    <property type="evidence" value="ECO:0007669"/>
    <property type="project" value="UniProtKB-KW"/>
</dbReference>
<reference evidence="8 9" key="1">
    <citation type="submission" date="2013-08" db="EMBL/GenBank/DDBJ databases">
        <authorList>
            <person name="Huang J."/>
            <person name="Wang G."/>
        </authorList>
    </citation>
    <scope>NUCLEOTIDE SEQUENCE [LARGE SCALE GENOMIC DNA]</scope>
    <source>
        <strain evidence="8 9">JSM 076056</strain>
    </source>
</reference>
<protein>
    <recommendedName>
        <fullName evidence="7">Histidine kinase domain-containing protein</fullName>
    </recommendedName>
</protein>
<dbReference type="InterPro" id="IPR003594">
    <property type="entry name" value="HATPase_dom"/>
</dbReference>
<keyword evidence="4" id="KW-0067">ATP-binding</keyword>
<feature type="transmembrane region" description="Helical" evidence="6">
    <location>
        <begin position="117"/>
        <end position="140"/>
    </location>
</feature>
<organism evidence="8 9">
    <name type="scientific">Pontibacillus halophilus JSM 076056 = DSM 19796</name>
    <dbReference type="NCBI Taxonomy" id="1385510"/>
    <lineage>
        <taxon>Bacteria</taxon>
        <taxon>Bacillati</taxon>
        <taxon>Bacillota</taxon>
        <taxon>Bacilli</taxon>
        <taxon>Bacillales</taxon>
        <taxon>Bacillaceae</taxon>
        <taxon>Pontibacillus</taxon>
    </lineage>
</organism>
<dbReference type="OrthoDB" id="9781904at2"/>
<feature type="transmembrane region" description="Helical" evidence="6">
    <location>
        <begin position="366"/>
        <end position="386"/>
    </location>
</feature>
<feature type="transmembrane region" description="Helical" evidence="6">
    <location>
        <begin position="171"/>
        <end position="198"/>
    </location>
</feature>
<keyword evidence="1" id="KW-0808">Transferase</keyword>
<dbReference type="InterPro" id="IPR005467">
    <property type="entry name" value="His_kinase_dom"/>
</dbReference>
<dbReference type="GO" id="GO:0000160">
    <property type="term" value="P:phosphorelay signal transduction system"/>
    <property type="evidence" value="ECO:0007669"/>
    <property type="project" value="UniProtKB-KW"/>
</dbReference>
<feature type="transmembrane region" description="Helical" evidence="6">
    <location>
        <begin position="276"/>
        <end position="297"/>
    </location>
</feature>
<dbReference type="Gene3D" id="3.30.565.10">
    <property type="entry name" value="Histidine kinase-like ATPase, C-terminal domain"/>
    <property type="match status" value="1"/>
</dbReference>
<dbReference type="Proteomes" id="UP000030528">
    <property type="component" value="Unassembled WGS sequence"/>
</dbReference>
<dbReference type="RefSeq" id="WP_026802010.1">
    <property type="nucleotide sequence ID" value="NZ_AVPE01000002.1"/>
</dbReference>
<dbReference type="SMART" id="SM00387">
    <property type="entry name" value="HATPase_c"/>
    <property type="match status" value="1"/>
</dbReference>
<evidence type="ECO:0000256" key="3">
    <source>
        <dbReference type="ARBA" id="ARBA00022777"/>
    </source>
</evidence>
<keyword evidence="6" id="KW-0812">Transmembrane</keyword>
<evidence type="ECO:0000256" key="2">
    <source>
        <dbReference type="ARBA" id="ARBA00022741"/>
    </source>
</evidence>
<comment type="caution">
    <text evidence="8">The sequence shown here is derived from an EMBL/GenBank/DDBJ whole genome shotgun (WGS) entry which is preliminary data.</text>
</comment>
<keyword evidence="6" id="KW-0472">Membrane</keyword>
<dbReference type="PROSITE" id="PS50109">
    <property type="entry name" value="HIS_KIN"/>
    <property type="match status" value="1"/>
</dbReference>
<proteinExistence type="predicted"/>
<name>A0A0A5GK17_9BACI</name>
<dbReference type="CDD" id="cd16917">
    <property type="entry name" value="HATPase_UhpB-NarQ-NarX-like"/>
    <property type="match status" value="1"/>
</dbReference>
<evidence type="ECO:0000313" key="8">
    <source>
        <dbReference type="EMBL" id="KGX93616.1"/>
    </source>
</evidence>
<gene>
    <name evidence="8" type="ORF">N781_10345</name>
</gene>
<sequence length="775" mass="90332">MGTTNSSRIKYFFIPLVFLVFTVYLISTVLWTPFVGIEVTEEDGEYQVSDVANYSWAQYEGIPIGSTVVSIEGQSPSSYSTVEWYSTVEKADELVIKINGEEQQYSNIEEEVSLEQWLFYIIFPSLFILVAVTLSIFILIHKREDKAGFYLIVFFLTVSVCYLAGSGATRYVPLAMLINTYTFLMVPALLLQFIYTYFKEIGLTWFSRKFVSWNYRTAELLTLIEFVLIVTKSYATWYLMLTEFVFSFFMCLTALLIIIGYVRYRKTTHAPILKYLVAGVFIAFLPYTFLNLLPTLLWQDELLPAEFTLLTLIILPLTFIYLITAERLFDIDFIVGRLRYYAYVSIIPTIIMVVFTAFFMNHDWKLLELLILFLGAWAIIILFLYVKEVFDFRIRRNLFTEKYNFQQSIQRLIHEMKKEKHPIGLLARVRKELVQVLGVKTVHIFSQCNNSKTFCTYFDIPLRLMEEAQEVIKKNNGDVGEVMKMDKHGGYVVVVGYTMSKTTYLYCSEKPNRIAFNLDEKAYLQNVTYNTNIALENLLLIEDLFQELKHVKNDSSQRYPAWLSRLLFSLSEHQRQQIAIDLHDSVLQEQLYLFRQMDDFINQKSDMEEDTKDKLIHFREQMLDNIHLIRETCNELRPPFLEEMGLVASLENLIQQYQLRSNFTVEFNADTFYSDVSSEHLLGIYRIVQELLTNAMKHSEADVVELLLTNTHGHIVLSYKDNGIGMDIKKEMDIYNHMGLSGIEQRVNGLNGSMTITTEPNEGFLMEVIFYPEGE</sequence>
<dbReference type="EMBL" id="AVPE01000002">
    <property type="protein sequence ID" value="KGX93616.1"/>
    <property type="molecule type" value="Genomic_DNA"/>
</dbReference>
<keyword evidence="6" id="KW-1133">Transmembrane helix</keyword>
<dbReference type="Pfam" id="PF02518">
    <property type="entry name" value="HATPase_c"/>
    <property type="match status" value="1"/>
</dbReference>
<dbReference type="SUPFAM" id="SSF55874">
    <property type="entry name" value="ATPase domain of HSP90 chaperone/DNA topoisomerase II/histidine kinase"/>
    <property type="match status" value="1"/>
</dbReference>
<feature type="domain" description="Histidine kinase" evidence="7">
    <location>
        <begin position="684"/>
        <end position="774"/>
    </location>
</feature>
<dbReference type="InterPro" id="IPR050482">
    <property type="entry name" value="Sensor_HK_TwoCompSys"/>
</dbReference>
<dbReference type="STRING" id="1385510.GCA_000425205_00979"/>
<evidence type="ECO:0000313" key="9">
    <source>
        <dbReference type="Proteomes" id="UP000030528"/>
    </source>
</evidence>
<keyword evidence="2" id="KW-0547">Nucleotide-binding</keyword>
<feature type="transmembrane region" description="Helical" evidence="6">
    <location>
        <begin position="341"/>
        <end position="360"/>
    </location>
</feature>
<evidence type="ECO:0000256" key="4">
    <source>
        <dbReference type="ARBA" id="ARBA00022840"/>
    </source>
</evidence>
<feature type="transmembrane region" description="Helical" evidence="6">
    <location>
        <begin position="309"/>
        <end position="329"/>
    </location>
</feature>
<dbReference type="GO" id="GO:0005524">
    <property type="term" value="F:ATP binding"/>
    <property type="evidence" value="ECO:0007669"/>
    <property type="project" value="UniProtKB-KW"/>
</dbReference>
<feature type="transmembrane region" description="Helical" evidence="6">
    <location>
        <begin position="244"/>
        <end position="264"/>
    </location>
</feature>
<keyword evidence="3" id="KW-0418">Kinase</keyword>
<feature type="transmembrane region" description="Helical" evidence="6">
    <location>
        <begin position="147"/>
        <end position="165"/>
    </location>
</feature>
<evidence type="ECO:0000256" key="5">
    <source>
        <dbReference type="ARBA" id="ARBA00023012"/>
    </source>
</evidence>
<keyword evidence="9" id="KW-1185">Reference proteome</keyword>
<evidence type="ECO:0000256" key="6">
    <source>
        <dbReference type="SAM" id="Phobius"/>
    </source>
</evidence>
<dbReference type="AlphaFoldDB" id="A0A0A5GK17"/>
<dbReference type="InterPro" id="IPR036890">
    <property type="entry name" value="HATPase_C_sf"/>
</dbReference>
<feature type="transmembrane region" description="Helical" evidence="6">
    <location>
        <begin position="218"/>
        <end position="238"/>
    </location>
</feature>
<dbReference type="PANTHER" id="PTHR24421">
    <property type="entry name" value="NITRATE/NITRITE SENSOR PROTEIN NARX-RELATED"/>
    <property type="match status" value="1"/>
</dbReference>
<feature type="transmembrane region" description="Helical" evidence="6">
    <location>
        <begin position="12"/>
        <end position="34"/>
    </location>
</feature>
<dbReference type="PANTHER" id="PTHR24421:SF60">
    <property type="entry name" value="SENSOR HISTIDINE KINASE COMP"/>
    <property type="match status" value="1"/>
</dbReference>
<evidence type="ECO:0000256" key="1">
    <source>
        <dbReference type="ARBA" id="ARBA00022679"/>
    </source>
</evidence>
<keyword evidence="5" id="KW-0902">Two-component regulatory system</keyword>